<feature type="region of interest" description="Disordered" evidence="1">
    <location>
        <begin position="83"/>
        <end position="167"/>
    </location>
</feature>
<evidence type="ECO:0000256" key="1">
    <source>
        <dbReference type="SAM" id="MobiDB-lite"/>
    </source>
</evidence>
<sequence>LKRNLFRPPKSGIASLSAARRHLFFTDVSNHESPDNGNGPKIMKAGSVKLPSYVLTTEESRGEPSTDELVVCGEKVLPDKCKLREESEVNRASGSNENSSTSTSLSESFEDLTEEVTAEETGARRKTCIKKLPGEHEQKALFSEPKEPEALRHNFPVPSFVESSEGI</sequence>
<accession>A0A183D3T7</accession>
<name>A0A183D3T7_9BILA</name>
<dbReference type="WBParaSite" id="GPUH_0000338401-mRNA-1">
    <property type="protein sequence ID" value="GPUH_0000338401-mRNA-1"/>
    <property type="gene ID" value="GPUH_0000338401"/>
</dbReference>
<proteinExistence type="predicted"/>
<feature type="compositionally biased region" description="Low complexity" evidence="1">
    <location>
        <begin position="93"/>
        <end position="107"/>
    </location>
</feature>
<reference evidence="2" key="1">
    <citation type="submission" date="2016-06" db="UniProtKB">
        <authorList>
            <consortium name="WormBaseParasite"/>
        </authorList>
    </citation>
    <scope>IDENTIFICATION</scope>
</reference>
<organism evidence="2">
    <name type="scientific">Gongylonema pulchrum</name>
    <dbReference type="NCBI Taxonomy" id="637853"/>
    <lineage>
        <taxon>Eukaryota</taxon>
        <taxon>Metazoa</taxon>
        <taxon>Ecdysozoa</taxon>
        <taxon>Nematoda</taxon>
        <taxon>Chromadorea</taxon>
        <taxon>Rhabditida</taxon>
        <taxon>Spirurina</taxon>
        <taxon>Spiruromorpha</taxon>
        <taxon>Spiruroidea</taxon>
        <taxon>Gongylonematidae</taxon>
        <taxon>Gongylonema</taxon>
    </lineage>
</organism>
<feature type="compositionally biased region" description="Basic and acidic residues" evidence="1">
    <location>
        <begin position="132"/>
        <end position="152"/>
    </location>
</feature>
<dbReference type="AlphaFoldDB" id="A0A183D3T7"/>
<protein>
    <submittedName>
        <fullName evidence="2">Protein kinase domain-containing protein</fullName>
    </submittedName>
</protein>
<evidence type="ECO:0000313" key="2">
    <source>
        <dbReference type="WBParaSite" id="GPUH_0000338401-mRNA-1"/>
    </source>
</evidence>
<feature type="compositionally biased region" description="Acidic residues" evidence="1">
    <location>
        <begin position="108"/>
        <end position="118"/>
    </location>
</feature>